<evidence type="ECO:0000256" key="9">
    <source>
        <dbReference type="SAM" id="Phobius"/>
    </source>
</evidence>
<dbReference type="InterPro" id="IPR003593">
    <property type="entry name" value="AAA+_ATPase"/>
</dbReference>
<keyword evidence="8 9" id="KW-0472">Membrane</keyword>
<dbReference type="InterPro" id="IPR027417">
    <property type="entry name" value="P-loop_NTPase"/>
</dbReference>
<feature type="transmembrane region" description="Helical" evidence="9">
    <location>
        <begin position="287"/>
        <end position="304"/>
    </location>
</feature>
<feature type="transmembrane region" description="Helical" evidence="9">
    <location>
        <begin position="69"/>
        <end position="89"/>
    </location>
</feature>
<proteinExistence type="predicted"/>
<dbReference type="EMBL" id="AP023420">
    <property type="protein sequence ID" value="BCK83192.1"/>
    <property type="molecule type" value="Genomic_DNA"/>
</dbReference>
<dbReference type="GO" id="GO:0005886">
    <property type="term" value="C:plasma membrane"/>
    <property type="evidence" value="ECO:0007669"/>
    <property type="project" value="UniProtKB-SubCell"/>
</dbReference>
<dbReference type="InterPro" id="IPR036640">
    <property type="entry name" value="ABC1_TM_sf"/>
</dbReference>
<organism evidence="12 13">
    <name type="scientific">Pusillibacter faecalis</name>
    <dbReference type="NCBI Taxonomy" id="2714358"/>
    <lineage>
        <taxon>Bacteria</taxon>
        <taxon>Bacillati</taxon>
        <taxon>Bacillota</taxon>
        <taxon>Clostridia</taxon>
        <taxon>Eubacteriales</taxon>
        <taxon>Oscillospiraceae</taxon>
        <taxon>Pusillibacter</taxon>
    </lineage>
</organism>
<dbReference type="PANTHER" id="PTHR43394">
    <property type="entry name" value="ATP-DEPENDENT PERMEASE MDL1, MITOCHONDRIAL"/>
    <property type="match status" value="1"/>
</dbReference>
<dbReference type="SMART" id="SM00382">
    <property type="entry name" value="AAA"/>
    <property type="match status" value="1"/>
</dbReference>
<evidence type="ECO:0000313" key="12">
    <source>
        <dbReference type="EMBL" id="BCK83192.1"/>
    </source>
</evidence>
<dbReference type="PROSITE" id="PS50893">
    <property type="entry name" value="ABC_TRANSPORTER_2"/>
    <property type="match status" value="1"/>
</dbReference>
<dbReference type="Pfam" id="PF00664">
    <property type="entry name" value="ABC_membrane"/>
    <property type="match status" value="1"/>
</dbReference>
<dbReference type="RefSeq" id="WP_055181031.1">
    <property type="nucleotide sequence ID" value="NZ_AP023420.1"/>
</dbReference>
<comment type="subcellular location">
    <subcellularLocation>
        <location evidence="1">Cell membrane</location>
        <topology evidence="1">Multi-pass membrane protein</topology>
    </subcellularLocation>
</comment>
<dbReference type="GO" id="GO:0005524">
    <property type="term" value="F:ATP binding"/>
    <property type="evidence" value="ECO:0007669"/>
    <property type="project" value="UniProtKB-KW"/>
</dbReference>
<evidence type="ECO:0000259" key="10">
    <source>
        <dbReference type="PROSITE" id="PS50893"/>
    </source>
</evidence>
<feature type="domain" description="ABC transporter" evidence="10">
    <location>
        <begin position="350"/>
        <end position="584"/>
    </location>
</feature>
<dbReference type="PANTHER" id="PTHR43394:SF1">
    <property type="entry name" value="ATP-BINDING CASSETTE SUB-FAMILY B MEMBER 10, MITOCHONDRIAL"/>
    <property type="match status" value="1"/>
</dbReference>
<dbReference type="PROSITE" id="PS50929">
    <property type="entry name" value="ABC_TM1F"/>
    <property type="match status" value="1"/>
</dbReference>
<evidence type="ECO:0000256" key="7">
    <source>
        <dbReference type="ARBA" id="ARBA00022989"/>
    </source>
</evidence>
<gene>
    <name evidence="12" type="ORF">MM59RIKEN_05110</name>
</gene>
<feature type="domain" description="ABC transmembrane type-1" evidence="11">
    <location>
        <begin position="28"/>
        <end position="320"/>
    </location>
</feature>
<evidence type="ECO:0000256" key="5">
    <source>
        <dbReference type="ARBA" id="ARBA00022741"/>
    </source>
</evidence>
<dbReference type="SUPFAM" id="SSF52540">
    <property type="entry name" value="P-loop containing nucleoside triphosphate hydrolases"/>
    <property type="match status" value="1"/>
</dbReference>
<keyword evidence="7 9" id="KW-1133">Transmembrane helix</keyword>
<dbReference type="Pfam" id="PF00005">
    <property type="entry name" value="ABC_tran"/>
    <property type="match status" value="1"/>
</dbReference>
<evidence type="ECO:0000256" key="3">
    <source>
        <dbReference type="ARBA" id="ARBA00022475"/>
    </source>
</evidence>
<keyword evidence="5" id="KW-0547">Nucleotide-binding</keyword>
<dbReference type="SUPFAM" id="SSF90123">
    <property type="entry name" value="ABC transporter transmembrane region"/>
    <property type="match status" value="1"/>
</dbReference>
<dbReference type="Proteomes" id="UP000679848">
    <property type="component" value="Chromosome"/>
</dbReference>
<dbReference type="Gene3D" id="1.20.1560.10">
    <property type="entry name" value="ABC transporter type 1, transmembrane domain"/>
    <property type="match status" value="1"/>
</dbReference>
<dbReference type="InterPro" id="IPR003439">
    <property type="entry name" value="ABC_transporter-like_ATP-bd"/>
</dbReference>
<evidence type="ECO:0000256" key="4">
    <source>
        <dbReference type="ARBA" id="ARBA00022692"/>
    </source>
</evidence>
<feature type="transmembrane region" description="Helical" evidence="9">
    <location>
        <begin position="26"/>
        <end position="49"/>
    </location>
</feature>
<dbReference type="GO" id="GO:0016887">
    <property type="term" value="F:ATP hydrolysis activity"/>
    <property type="evidence" value="ECO:0007669"/>
    <property type="project" value="InterPro"/>
</dbReference>
<dbReference type="InterPro" id="IPR039421">
    <property type="entry name" value="Type_1_exporter"/>
</dbReference>
<dbReference type="InterPro" id="IPR017871">
    <property type="entry name" value="ABC_transporter-like_CS"/>
</dbReference>
<keyword evidence="4 9" id="KW-0812">Transmembrane</keyword>
<keyword evidence="3" id="KW-1003">Cell membrane</keyword>
<dbReference type="InterPro" id="IPR011527">
    <property type="entry name" value="ABC1_TM_dom"/>
</dbReference>
<accession>A0A810QAE3</accession>
<feature type="transmembrane region" description="Helical" evidence="9">
    <location>
        <begin position="260"/>
        <end position="281"/>
    </location>
</feature>
<keyword evidence="13" id="KW-1185">Reference proteome</keyword>
<evidence type="ECO:0000256" key="6">
    <source>
        <dbReference type="ARBA" id="ARBA00022840"/>
    </source>
</evidence>
<dbReference type="PROSITE" id="PS00211">
    <property type="entry name" value="ABC_TRANSPORTER_1"/>
    <property type="match status" value="1"/>
</dbReference>
<dbReference type="CDD" id="cd07346">
    <property type="entry name" value="ABC_6TM_exporters"/>
    <property type="match status" value="1"/>
</dbReference>
<dbReference type="KEGG" id="pfaa:MM59RIKEN_05110"/>
<dbReference type="GO" id="GO:0015421">
    <property type="term" value="F:ABC-type oligopeptide transporter activity"/>
    <property type="evidence" value="ECO:0007669"/>
    <property type="project" value="TreeGrafter"/>
</dbReference>
<reference evidence="12" key="1">
    <citation type="submission" date="2020-09" db="EMBL/GenBank/DDBJ databases">
        <title>New species isolated from human feces.</title>
        <authorList>
            <person name="Kitahara M."/>
            <person name="Shigeno Y."/>
            <person name="Shime M."/>
            <person name="Matsumoto Y."/>
            <person name="Nakamura S."/>
            <person name="Motooka D."/>
            <person name="Fukuoka S."/>
            <person name="Nishikawa H."/>
            <person name="Benno Y."/>
        </authorList>
    </citation>
    <scope>NUCLEOTIDE SEQUENCE</scope>
    <source>
        <strain evidence="12">MM59</strain>
    </source>
</reference>
<dbReference type="Gene3D" id="3.40.50.300">
    <property type="entry name" value="P-loop containing nucleotide triphosphate hydrolases"/>
    <property type="match status" value="1"/>
</dbReference>
<keyword evidence="2" id="KW-0813">Transport</keyword>
<name>A0A810QAE3_9FIRM</name>
<keyword evidence="6 12" id="KW-0067">ATP-binding</keyword>
<dbReference type="AlphaFoldDB" id="A0A810QAE3"/>
<dbReference type="FunFam" id="3.40.50.300:FF:000221">
    <property type="entry name" value="Multidrug ABC transporter ATP-binding protein"/>
    <property type="match status" value="1"/>
</dbReference>
<evidence type="ECO:0000313" key="13">
    <source>
        <dbReference type="Proteomes" id="UP000679848"/>
    </source>
</evidence>
<evidence type="ECO:0000256" key="1">
    <source>
        <dbReference type="ARBA" id="ARBA00004651"/>
    </source>
</evidence>
<sequence length="600" mass="66028">MKEKTKKEKQGHARLFELAGARKNKLTLACLLSVLSSAARIVPFFTIYGVVVELLAHYTAPAEADQGKILALCAITFGAALVYGVCAYASSAISHTAAYEIIYELRLQLMEKLSRISSGYFTGTTQGAIKKIVSDDSDQIEAFLAHHLCEIAAAIATPVFTLLYLFFMDWRLALVTLLPICISLWMLSSCLRQPDKAALQAELHDAQERMQGTVVEYIHGMSVVKVFNRTLSAFRRYEGDLNHFTDVVERTARANARPMGAYYAFFGAQLLFLLPAALLLIPTADSYLDFLPVILLFFLVGGGLKEPLENMMQMVILSSRILEGVRRMDNILRQPEPDQEGTGNPTAFDVEFSNVEFAYTKGIPVVDHVSFRLPQGTVTGLVGPSGGGKSTLAQLLLRFYEPQAGSIRIGGVDIRDIPPDRLADLVAYVFQDSVLFTDTIENNIRMGNTAATMAEVEQAAKNAGIHEVIQALPKGYQTVVGRDNAYLSGGEKQRLAIARVFLKDAPIVILDEATAYADAENEAKIQAAFAKLARNKTVLMIAHRLKTVERADQLLVMERGRLVGAGTHEKLLDSCATYQKLVEANQRRDRWSIGKGVVRA</sequence>
<evidence type="ECO:0000259" key="11">
    <source>
        <dbReference type="PROSITE" id="PS50929"/>
    </source>
</evidence>
<protein>
    <submittedName>
        <fullName evidence="12">ABC transporter ATP-binding protein</fullName>
    </submittedName>
</protein>
<feature type="transmembrane region" description="Helical" evidence="9">
    <location>
        <begin position="148"/>
        <end position="167"/>
    </location>
</feature>
<evidence type="ECO:0000256" key="2">
    <source>
        <dbReference type="ARBA" id="ARBA00022448"/>
    </source>
</evidence>
<feature type="transmembrane region" description="Helical" evidence="9">
    <location>
        <begin position="173"/>
        <end position="191"/>
    </location>
</feature>
<evidence type="ECO:0000256" key="8">
    <source>
        <dbReference type="ARBA" id="ARBA00023136"/>
    </source>
</evidence>